<reference evidence="4" key="1">
    <citation type="submission" date="2010-05" db="EMBL/GenBank/DDBJ databases">
        <title>The genome sequence of Magnaporthe poae strain ATCC 64411.</title>
        <authorList>
            <person name="Ma L.-J."/>
            <person name="Dead R."/>
            <person name="Young S."/>
            <person name="Zeng Q."/>
            <person name="Koehrsen M."/>
            <person name="Alvarado L."/>
            <person name="Berlin A."/>
            <person name="Chapman S.B."/>
            <person name="Chen Z."/>
            <person name="Freedman E."/>
            <person name="Gellesch M."/>
            <person name="Goldberg J."/>
            <person name="Griggs A."/>
            <person name="Gujja S."/>
            <person name="Heilman E.R."/>
            <person name="Heiman D."/>
            <person name="Hepburn T."/>
            <person name="Howarth C."/>
            <person name="Jen D."/>
            <person name="Larson L."/>
            <person name="Mehta T."/>
            <person name="Neiman D."/>
            <person name="Pearson M."/>
            <person name="Roberts A."/>
            <person name="Saif S."/>
            <person name="Shea T."/>
            <person name="Shenoy N."/>
            <person name="Sisk P."/>
            <person name="Stolte C."/>
            <person name="Sykes S."/>
            <person name="Walk T."/>
            <person name="White J."/>
            <person name="Yandava C."/>
            <person name="Haas B."/>
            <person name="Nusbaum C."/>
            <person name="Birren B."/>
        </authorList>
    </citation>
    <scope>NUCLEOTIDE SEQUENCE [LARGE SCALE GENOMIC DNA]</scope>
    <source>
        <strain evidence="4">ATCC 64411 / 73-15</strain>
    </source>
</reference>
<reference evidence="2" key="3">
    <citation type="submission" date="2011-03" db="EMBL/GenBank/DDBJ databases">
        <title>Annotation of Magnaporthe poae ATCC 64411.</title>
        <authorList>
            <person name="Ma L.-J."/>
            <person name="Dead R."/>
            <person name="Young S.K."/>
            <person name="Zeng Q."/>
            <person name="Gargeya S."/>
            <person name="Fitzgerald M."/>
            <person name="Haas B."/>
            <person name="Abouelleil A."/>
            <person name="Alvarado L."/>
            <person name="Arachchi H.M."/>
            <person name="Berlin A."/>
            <person name="Brown A."/>
            <person name="Chapman S.B."/>
            <person name="Chen Z."/>
            <person name="Dunbar C."/>
            <person name="Freedman E."/>
            <person name="Gearin G."/>
            <person name="Gellesch M."/>
            <person name="Goldberg J."/>
            <person name="Griggs A."/>
            <person name="Gujja S."/>
            <person name="Heiman D."/>
            <person name="Howarth C."/>
            <person name="Larson L."/>
            <person name="Lui A."/>
            <person name="MacDonald P.J.P."/>
            <person name="Mehta T."/>
            <person name="Montmayeur A."/>
            <person name="Murphy C."/>
            <person name="Neiman D."/>
            <person name="Pearson M."/>
            <person name="Priest M."/>
            <person name="Roberts A."/>
            <person name="Saif S."/>
            <person name="Shea T."/>
            <person name="Shenoy N."/>
            <person name="Sisk P."/>
            <person name="Stolte C."/>
            <person name="Sykes S."/>
            <person name="Yandava C."/>
            <person name="Wortman J."/>
            <person name="Nusbaum C."/>
            <person name="Birren B."/>
        </authorList>
    </citation>
    <scope>NUCLEOTIDE SEQUENCE</scope>
    <source>
        <strain evidence="2">ATCC 64411</strain>
    </source>
</reference>
<dbReference type="EMBL" id="ADBL01001210">
    <property type="status" value="NOT_ANNOTATED_CDS"/>
    <property type="molecule type" value="Genomic_DNA"/>
</dbReference>
<dbReference type="eggNOG" id="ENOG502RM9M">
    <property type="taxonomic scope" value="Eukaryota"/>
</dbReference>
<gene>
    <name evidence="2" type="ORF">MAPG_05128</name>
</gene>
<evidence type="ECO:0000256" key="1">
    <source>
        <dbReference type="SAM" id="MobiDB-lite"/>
    </source>
</evidence>
<proteinExistence type="predicted"/>
<feature type="compositionally biased region" description="Pro residues" evidence="1">
    <location>
        <begin position="111"/>
        <end position="139"/>
    </location>
</feature>
<evidence type="ECO:0000313" key="4">
    <source>
        <dbReference type="Proteomes" id="UP000011715"/>
    </source>
</evidence>
<dbReference type="OMA" id="RILCARW"/>
<reference evidence="2" key="2">
    <citation type="submission" date="2010-05" db="EMBL/GenBank/DDBJ databases">
        <title>The Genome Sequence of Magnaporthe poae strain ATCC 64411.</title>
        <authorList>
            <consortium name="The Broad Institute Genome Sequencing Platform"/>
            <consortium name="Broad Institute Genome Sequencing Center for Infectious Disease"/>
            <person name="Ma L.-J."/>
            <person name="Dead R."/>
            <person name="Young S."/>
            <person name="Zeng Q."/>
            <person name="Koehrsen M."/>
            <person name="Alvarado L."/>
            <person name="Berlin A."/>
            <person name="Chapman S.B."/>
            <person name="Chen Z."/>
            <person name="Freedman E."/>
            <person name="Gellesch M."/>
            <person name="Goldberg J."/>
            <person name="Griggs A."/>
            <person name="Gujja S."/>
            <person name="Heilman E.R."/>
            <person name="Heiman D."/>
            <person name="Hepburn T."/>
            <person name="Howarth C."/>
            <person name="Jen D."/>
            <person name="Larson L."/>
            <person name="Mehta T."/>
            <person name="Neiman D."/>
            <person name="Pearson M."/>
            <person name="Roberts A."/>
            <person name="Saif S."/>
            <person name="Shea T."/>
            <person name="Shenoy N."/>
            <person name="Sisk P."/>
            <person name="Stolte C."/>
            <person name="Sykes S."/>
            <person name="Walk T."/>
            <person name="White J."/>
            <person name="Yandava C."/>
            <person name="Haas B."/>
            <person name="Nusbaum C."/>
            <person name="Birren B."/>
        </authorList>
    </citation>
    <scope>NUCLEOTIDE SEQUENCE</scope>
    <source>
        <strain evidence="2">ATCC 64411</strain>
    </source>
</reference>
<dbReference type="EnsemblFungi" id="MAPG_05128T0">
    <property type="protein sequence ID" value="MAPG_05128T0"/>
    <property type="gene ID" value="MAPG_05128"/>
</dbReference>
<evidence type="ECO:0000313" key="2">
    <source>
        <dbReference type="EMBL" id="KLU86109.1"/>
    </source>
</evidence>
<dbReference type="OrthoDB" id="5210211at2759"/>
<dbReference type="EMBL" id="GL876969">
    <property type="protein sequence ID" value="KLU86109.1"/>
    <property type="molecule type" value="Genomic_DNA"/>
</dbReference>
<name>A0A0C4DYK6_MAGP6</name>
<reference evidence="3" key="4">
    <citation type="journal article" date="2015" name="G3 (Bethesda)">
        <title>Genome sequences of three phytopathogenic species of the Magnaporthaceae family of fungi.</title>
        <authorList>
            <person name="Okagaki L.H."/>
            <person name="Nunes C.C."/>
            <person name="Sailsbery J."/>
            <person name="Clay B."/>
            <person name="Brown D."/>
            <person name="John T."/>
            <person name="Oh Y."/>
            <person name="Young N."/>
            <person name="Fitzgerald M."/>
            <person name="Haas B.J."/>
            <person name="Zeng Q."/>
            <person name="Young S."/>
            <person name="Adiconis X."/>
            <person name="Fan L."/>
            <person name="Levin J.Z."/>
            <person name="Mitchell T.K."/>
            <person name="Okubara P.A."/>
            <person name="Farman M.L."/>
            <person name="Kohn L.M."/>
            <person name="Birren B."/>
            <person name="Ma L.-J."/>
            <person name="Dean R.A."/>
        </authorList>
    </citation>
    <scope>NUCLEOTIDE SEQUENCE</scope>
    <source>
        <strain evidence="3">ATCC 64411 / 73-15</strain>
    </source>
</reference>
<dbReference type="Proteomes" id="UP000011715">
    <property type="component" value="Unassembled WGS sequence"/>
</dbReference>
<sequence length="318" mass="35287">MEQQSLRHKNYHHVWPEELRKLTVRADLAKREWDAIVRAGHKTTETRRILCARWDIEYSLLCRWLRGSRRLDYRRMPVPPTDPAVLAASARAAQALLPPFVENADDGPPSTSSPPPPPTPQVTTLPPAPRGPGRPPSWPPKSTRPRRIPRPRPQYVVASRIGEATVGPIGNAWPGDKNALLSESEEAAIILWFRFRLDVADLVTVPELVDAANAAISISASGGEATDPSSQSSTSTAGTRTAFPPWAQEFMLCRTDLFWSTVKYGHYNLKQRPDPDDHSFRNWFFGPHGPEEKTLKPREPFDTVVDADASASTPATGA</sequence>
<feature type="region of interest" description="Disordered" evidence="1">
    <location>
        <begin position="100"/>
        <end position="153"/>
    </location>
</feature>
<protein>
    <submittedName>
        <fullName evidence="2 3">Uncharacterized protein</fullName>
    </submittedName>
</protein>
<accession>A0A0C4DYK6</accession>
<organism evidence="3 4">
    <name type="scientific">Magnaporthiopsis poae (strain ATCC 64411 / 73-15)</name>
    <name type="common">Kentucky bluegrass fungus</name>
    <name type="synonym">Magnaporthe poae</name>
    <dbReference type="NCBI Taxonomy" id="644358"/>
    <lineage>
        <taxon>Eukaryota</taxon>
        <taxon>Fungi</taxon>
        <taxon>Dikarya</taxon>
        <taxon>Ascomycota</taxon>
        <taxon>Pezizomycotina</taxon>
        <taxon>Sordariomycetes</taxon>
        <taxon>Sordariomycetidae</taxon>
        <taxon>Magnaporthales</taxon>
        <taxon>Magnaporthaceae</taxon>
        <taxon>Magnaporthiopsis</taxon>
    </lineage>
</organism>
<feature type="compositionally biased region" description="Polar residues" evidence="1">
    <location>
        <begin position="227"/>
        <end position="239"/>
    </location>
</feature>
<dbReference type="VEuPathDB" id="FungiDB:MAPG_05128"/>
<dbReference type="AlphaFoldDB" id="A0A0C4DYK6"/>
<keyword evidence="4" id="KW-1185">Reference proteome</keyword>
<feature type="region of interest" description="Disordered" evidence="1">
    <location>
        <begin position="221"/>
        <end position="240"/>
    </location>
</feature>
<reference evidence="3" key="5">
    <citation type="submission" date="2015-06" db="UniProtKB">
        <authorList>
            <consortium name="EnsemblFungi"/>
        </authorList>
    </citation>
    <scope>IDENTIFICATION</scope>
    <source>
        <strain evidence="3">ATCC 64411</strain>
    </source>
</reference>
<evidence type="ECO:0000313" key="3">
    <source>
        <dbReference type="EnsemblFungi" id="MAPG_05128T0"/>
    </source>
</evidence>